<dbReference type="SUPFAM" id="SSF50341">
    <property type="entry name" value="CheW-like"/>
    <property type="match status" value="1"/>
</dbReference>
<dbReference type="InterPro" id="IPR005467">
    <property type="entry name" value="His_kinase_dom"/>
</dbReference>
<feature type="domain" description="CheW-like" evidence="15">
    <location>
        <begin position="421"/>
        <end position="553"/>
    </location>
</feature>
<dbReference type="Pfam" id="PF01584">
    <property type="entry name" value="CheW"/>
    <property type="match status" value="1"/>
</dbReference>
<keyword evidence="8 17" id="KW-0418">Kinase</keyword>
<evidence type="ECO:0000256" key="5">
    <source>
        <dbReference type="ARBA" id="ARBA00022553"/>
    </source>
</evidence>
<protein>
    <recommendedName>
        <fullName evidence="3">Chemotaxis protein CheA</fullName>
        <ecNumber evidence="2">2.7.13.3</ecNumber>
    </recommendedName>
</protein>
<dbReference type="Pfam" id="PF02518">
    <property type="entry name" value="HATPase_c"/>
    <property type="match status" value="1"/>
</dbReference>
<dbReference type="Gene3D" id="1.20.120.160">
    <property type="entry name" value="HPT domain"/>
    <property type="match status" value="1"/>
</dbReference>
<reference evidence="17 18" key="1">
    <citation type="submission" date="2013-05" db="EMBL/GenBank/DDBJ databases">
        <title>Genome assembly of Chondromyces apiculatus DSM 436.</title>
        <authorList>
            <person name="Sharma G."/>
            <person name="Khatri I."/>
            <person name="Kaur C."/>
            <person name="Mayilraj S."/>
            <person name="Subramanian S."/>
        </authorList>
    </citation>
    <scope>NUCLEOTIDE SEQUENCE [LARGE SCALE GENOMIC DNA]</scope>
    <source>
        <strain evidence="17 18">DSM 436</strain>
    </source>
</reference>
<evidence type="ECO:0000256" key="10">
    <source>
        <dbReference type="ARBA" id="ARBA00023012"/>
    </source>
</evidence>
<evidence type="ECO:0000256" key="7">
    <source>
        <dbReference type="ARBA" id="ARBA00022741"/>
    </source>
</evidence>
<keyword evidence="7" id="KW-0547">Nucleotide-binding</keyword>
<dbReference type="PANTHER" id="PTHR43395">
    <property type="entry name" value="SENSOR HISTIDINE KINASE CHEA"/>
    <property type="match status" value="1"/>
</dbReference>
<evidence type="ECO:0000313" key="17">
    <source>
        <dbReference type="EMBL" id="EYF02561.1"/>
    </source>
</evidence>
<evidence type="ECO:0000256" key="1">
    <source>
        <dbReference type="ARBA" id="ARBA00000085"/>
    </source>
</evidence>
<dbReference type="STRING" id="1192034.CAP_6768"/>
<evidence type="ECO:0000313" key="18">
    <source>
        <dbReference type="Proteomes" id="UP000019678"/>
    </source>
</evidence>
<keyword evidence="18" id="KW-1185">Reference proteome</keyword>
<dbReference type="eggNOG" id="COG0643">
    <property type="taxonomic scope" value="Bacteria"/>
</dbReference>
<dbReference type="InterPro" id="IPR036097">
    <property type="entry name" value="HisK_dim/P_sf"/>
</dbReference>
<dbReference type="CDD" id="cd00731">
    <property type="entry name" value="CheA_reg"/>
    <property type="match status" value="1"/>
</dbReference>
<evidence type="ECO:0000256" key="11">
    <source>
        <dbReference type="ARBA" id="ARBA00035100"/>
    </source>
</evidence>
<dbReference type="PROSITE" id="PS50894">
    <property type="entry name" value="HPT"/>
    <property type="match status" value="1"/>
</dbReference>
<dbReference type="SUPFAM" id="SSF47384">
    <property type="entry name" value="Homodimeric domain of signal transducing histidine kinase"/>
    <property type="match status" value="1"/>
</dbReference>
<dbReference type="FunFam" id="3.30.565.10:FF:000016">
    <property type="entry name" value="Chemotaxis protein CheA, putative"/>
    <property type="match status" value="1"/>
</dbReference>
<dbReference type="EC" id="2.7.13.3" evidence="2"/>
<dbReference type="Gene3D" id="1.10.287.560">
    <property type="entry name" value="Histidine kinase CheA-like, homodimeric domain"/>
    <property type="match status" value="1"/>
</dbReference>
<dbReference type="InterPro" id="IPR004358">
    <property type="entry name" value="Sig_transdc_His_kin-like_C"/>
</dbReference>
<evidence type="ECO:0000256" key="9">
    <source>
        <dbReference type="ARBA" id="ARBA00022840"/>
    </source>
</evidence>
<dbReference type="InterPro" id="IPR003594">
    <property type="entry name" value="HATPase_dom"/>
</dbReference>
<dbReference type="InterPro" id="IPR008207">
    <property type="entry name" value="Sig_transdc_His_kin_Hpt_dom"/>
</dbReference>
<dbReference type="Gene3D" id="2.30.30.40">
    <property type="entry name" value="SH3 Domains"/>
    <property type="match status" value="1"/>
</dbReference>
<sequence length="604" mass="64763">MDVGHEAILRVFLAEAEESFLDLEEALIRLESYPDDEEALGTLFRRVHSLKGDASSLGFERVTAFAHAMENVLDRLRSHALFVGRELVTVLLRCIDELRRMVPAAPSGGDVVSEEGKALLDQLAAMLGGGALDLPEAEARQQGVAPTYRPGGQARTLRVDVEKLDRMLGLVGEIIVARNRMGRALASEEGREGTREGTLEMAREGAPGRSEMAQSQEETDRLFTELRSTIMQARMVPIGHTFRGYTRAVRDLAGKAGKIARLKIEGQEVEVDTRIVEQIRDPLTHMIGNAIGHGIEPPAARVAAGKDPCGRIVLRARHAHGAIVVEVADDGAGLDRGKILEQARALGLVGEGAEPPDEELFQCVFHPGFSTAQAITTSAGRGVGMDVVRRNVEAVRGSVSIESRAREGCTITLRLPLTLAIIEGFTVGVGTERYVLPLDAIQECIDLPERERENCERRGVINLRGRPLPYLRLRALLRVGGAAPVRESVVVVEHEGKQVGLVVDELEGKSQMVIKPLGPLLQGLPGLSGSTILEDGEVALILDVGGVCRLALQEGAHGGLGPHGNSGALGAHGAHGALGAHEARELPHGVARRPRMSVPPTGRT</sequence>
<evidence type="ECO:0000256" key="12">
    <source>
        <dbReference type="PROSITE-ProRule" id="PRU00110"/>
    </source>
</evidence>
<dbReference type="PRINTS" id="PR00344">
    <property type="entry name" value="BCTRLSENSOR"/>
</dbReference>
<dbReference type="RefSeq" id="WP_063748778.1">
    <property type="nucleotide sequence ID" value="NZ_ASRX01000059.1"/>
</dbReference>
<keyword evidence="5 12" id="KW-0597">Phosphoprotein</keyword>
<name>A0A017T218_9BACT</name>
<dbReference type="SMART" id="SM01231">
    <property type="entry name" value="H-kinase_dim"/>
    <property type="match status" value="1"/>
</dbReference>
<dbReference type="Proteomes" id="UP000019678">
    <property type="component" value="Unassembled WGS sequence"/>
</dbReference>
<dbReference type="GO" id="GO:0005524">
    <property type="term" value="F:ATP binding"/>
    <property type="evidence" value="ECO:0007669"/>
    <property type="project" value="UniProtKB-KW"/>
</dbReference>
<evidence type="ECO:0000256" key="3">
    <source>
        <dbReference type="ARBA" id="ARBA00021495"/>
    </source>
</evidence>
<dbReference type="Gene3D" id="3.30.565.10">
    <property type="entry name" value="Histidine kinase-like ATPase, C-terminal domain"/>
    <property type="match status" value="1"/>
</dbReference>
<dbReference type="EMBL" id="ASRX01000059">
    <property type="protein sequence ID" value="EYF02561.1"/>
    <property type="molecule type" value="Genomic_DNA"/>
</dbReference>
<organism evidence="17 18">
    <name type="scientific">Chondromyces apiculatus DSM 436</name>
    <dbReference type="NCBI Taxonomy" id="1192034"/>
    <lineage>
        <taxon>Bacteria</taxon>
        <taxon>Pseudomonadati</taxon>
        <taxon>Myxococcota</taxon>
        <taxon>Polyangia</taxon>
        <taxon>Polyangiales</taxon>
        <taxon>Polyangiaceae</taxon>
        <taxon>Chondromyces</taxon>
    </lineage>
</organism>
<dbReference type="PROSITE" id="PS50109">
    <property type="entry name" value="HIS_KIN"/>
    <property type="match status" value="1"/>
</dbReference>
<evidence type="ECO:0000256" key="13">
    <source>
        <dbReference type="SAM" id="MobiDB-lite"/>
    </source>
</evidence>
<dbReference type="GO" id="GO:0005737">
    <property type="term" value="C:cytoplasm"/>
    <property type="evidence" value="ECO:0007669"/>
    <property type="project" value="InterPro"/>
</dbReference>
<dbReference type="InterPro" id="IPR036641">
    <property type="entry name" value="HPT_dom_sf"/>
</dbReference>
<evidence type="ECO:0000259" key="16">
    <source>
        <dbReference type="PROSITE" id="PS50894"/>
    </source>
</evidence>
<dbReference type="InterPro" id="IPR004105">
    <property type="entry name" value="CheA-like_dim"/>
</dbReference>
<dbReference type="Pfam" id="PF01627">
    <property type="entry name" value="Hpt"/>
    <property type="match status" value="1"/>
</dbReference>
<dbReference type="SMART" id="SM00073">
    <property type="entry name" value="HPT"/>
    <property type="match status" value="1"/>
</dbReference>
<dbReference type="GO" id="GO:0000155">
    <property type="term" value="F:phosphorelay sensor kinase activity"/>
    <property type="evidence" value="ECO:0007669"/>
    <property type="project" value="InterPro"/>
</dbReference>
<dbReference type="InterPro" id="IPR051315">
    <property type="entry name" value="Bact_Chemotaxis_CheA"/>
</dbReference>
<proteinExistence type="predicted"/>
<dbReference type="InterPro" id="IPR036890">
    <property type="entry name" value="HATPase_C_sf"/>
</dbReference>
<comment type="function">
    <text evidence="11">Involved in the transmission of sensory signals from the chemoreceptors to the flagellar motors. CheA is autophosphorylated; it can transfer its phosphate group to either CheB or CheY.</text>
</comment>
<dbReference type="InterPro" id="IPR036061">
    <property type="entry name" value="CheW-like_dom_sf"/>
</dbReference>
<dbReference type="SMART" id="SM00387">
    <property type="entry name" value="HATPase_c"/>
    <property type="match status" value="1"/>
</dbReference>
<comment type="caution">
    <text evidence="17">The sequence shown here is derived from an EMBL/GenBank/DDBJ whole genome shotgun (WGS) entry which is preliminary data.</text>
</comment>
<comment type="catalytic activity">
    <reaction evidence="1">
        <text>ATP + protein L-histidine = ADP + protein N-phospho-L-histidine.</text>
        <dbReference type="EC" id="2.7.13.3"/>
    </reaction>
</comment>
<dbReference type="Pfam" id="PF02895">
    <property type="entry name" value="H-kinase_dim"/>
    <property type="match status" value="1"/>
</dbReference>
<keyword evidence="9" id="KW-0067">ATP-binding</keyword>
<dbReference type="OrthoDB" id="9803176at2"/>
<keyword evidence="4" id="KW-0145">Chemotaxis</keyword>
<dbReference type="SUPFAM" id="SSF47226">
    <property type="entry name" value="Histidine-containing phosphotransfer domain, HPT domain"/>
    <property type="match status" value="1"/>
</dbReference>
<feature type="region of interest" description="Disordered" evidence="13">
    <location>
        <begin position="584"/>
        <end position="604"/>
    </location>
</feature>
<dbReference type="SMART" id="SM00260">
    <property type="entry name" value="CheW"/>
    <property type="match status" value="1"/>
</dbReference>
<keyword evidence="6" id="KW-0808">Transferase</keyword>
<dbReference type="PROSITE" id="PS50851">
    <property type="entry name" value="CHEW"/>
    <property type="match status" value="1"/>
</dbReference>
<dbReference type="CDD" id="cd00088">
    <property type="entry name" value="HPT"/>
    <property type="match status" value="1"/>
</dbReference>
<keyword evidence="10" id="KW-0902">Two-component regulatory system</keyword>
<feature type="domain" description="HPt" evidence="16">
    <location>
        <begin position="1"/>
        <end position="105"/>
    </location>
</feature>
<dbReference type="InterPro" id="IPR037006">
    <property type="entry name" value="CheA-like_homodim_sf"/>
</dbReference>
<accession>A0A017T218</accession>
<evidence type="ECO:0000256" key="6">
    <source>
        <dbReference type="ARBA" id="ARBA00022679"/>
    </source>
</evidence>
<evidence type="ECO:0000256" key="8">
    <source>
        <dbReference type="ARBA" id="ARBA00022777"/>
    </source>
</evidence>
<evidence type="ECO:0000256" key="2">
    <source>
        <dbReference type="ARBA" id="ARBA00012438"/>
    </source>
</evidence>
<evidence type="ECO:0000256" key="4">
    <source>
        <dbReference type="ARBA" id="ARBA00022500"/>
    </source>
</evidence>
<feature type="modified residue" description="Phosphohistidine" evidence="12">
    <location>
        <position position="48"/>
    </location>
</feature>
<dbReference type="GO" id="GO:0006935">
    <property type="term" value="P:chemotaxis"/>
    <property type="evidence" value="ECO:0007669"/>
    <property type="project" value="UniProtKB-KW"/>
</dbReference>
<dbReference type="SUPFAM" id="SSF55874">
    <property type="entry name" value="ATPase domain of HSP90 chaperone/DNA topoisomerase II/histidine kinase"/>
    <property type="match status" value="1"/>
</dbReference>
<dbReference type="PANTHER" id="PTHR43395:SF10">
    <property type="entry name" value="CHEMOTAXIS PROTEIN CHEA"/>
    <property type="match status" value="1"/>
</dbReference>
<feature type="domain" description="Histidine kinase" evidence="14">
    <location>
        <begin position="212"/>
        <end position="419"/>
    </location>
</feature>
<gene>
    <name evidence="17" type="ORF">CAP_6768</name>
</gene>
<evidence type="ECO:0000259" key="15">
    <source>
        <dbReference type="PROSITE" id="PS50851"/>
    </source>
</evidence>
<dbReference type="AlphaFoldDB" id="A0A017T218"/>
<dbReference type="InterPro" id="IPR002545">
    <property type="entry name" value="CheW-lke_dom"/>
</dbReference>
<evidence type="ECO:0000259" key="14">
    <source>
        <dbReference type="PROSITE" id="PS50109"/>
    </source>
</evidence>